<name>A0A7G2CBZ7_9TRYP</name>
<dbReference type="SMART" id="SM00320">
    <property type="entry name" value="WD40"/>
    <property type="match status" value="5"/>
</dbReference>
<evidence type="ECO:0000256" key="4">
    <source>
        <dbReference type="ARBA" id="ARBA00022737"/>
    </source>
</evidence>
<dbReference type="AlphaFoldDB" id="A0A7G2CBZ7"/>
<accession>A0A7G2CBZ7</accession>
<dbReference type="VEuPathDB" id="TriTrypDB:ADEAN_000401300"/>
<dbReference type="InterPro" id="IPR028021">
    <property type="entry name" value="Katanin_C-terminal"/>
</dbReference>
<organism evidence="10 11">
    <name type="scientific">Angomonas deanei</name>
    <dbReference type="NCBI Taxonomy" id="59799"/>
    <lineage>
        <taxon>Eukaryota</taxon>
        <taxon>Discoba</taxon>
        <taxon>Euglenozoa</taxon>
        <taxon>Kinetoplastea</taxon>
        <taxon>Metakinetoplastina</taxon>
        <taxon>Trypanosomatida</taxon>
        <taxon>Trypanosomatidae</taxon>
        <taxon>Strigomonadinae</taxon>
        <taxon>Angomonas</taxon>
    </lineage>
</organism>
<dbReference type="Proteomes" id="UP000515908">
    <property type="component" value="Chromosome 07"/>
</dbReference>
<feature type="repeat" description="WD" evidence="7">
    <location>
        <begin position="176"/>
        <end position="211"/>
    </location>
</feature>
<dbReference type="PROSITE" id="PS50082">
    <property type="entry name" value="WD_REPEATS_2"/>
    <property type="match status" value="3"/>
</dbReference>
<feature type="repeat" description="WD" evidence="7">
    <location>
        <begin position="49"/>
        <end position="90"/>
    </location>
</feature>
<evidence type="ECO:0000256" key="3">
    <source>
        <dbReference type="ARBA" id="ARBA00022574"/>
    </source>
</evidence>
<dbReference type="PANTHER" id="PTHR19845:SF0">
    <property type="entry name" value="KATANIN P80 WD40 REPEAT-CONTAINING SUBUNIT B1"/>
    <property type="match status" value="1"/>
</dbReference>
<dbReference type="GO" id="GO:0008352">
    <property type="term" value="C:katanin complex"/>
    <property type="evidence" value="ECO:0007669"/>
    <property type="project" value="TreeGrafter"/>
</dbReference>
<evidence type="ECO:0000256" key="1">
    <source>
        <dbReference type="ARBA" id="ARBA00004245"/>
    </source>
</evidence>
<protein>
    <submittedName>
        <fullName evidence="10">WD domain, G-beta repeat/con80 domain of Katanin, putative</fullName>
    </submittedName>
</protein>
<evidence type="ECO:0000259" key="9">
    <source>
        <dbReference type="Pfam" id="PF13925"/>
    </source>
</evidence>
<feature type="compositionally biased region" description="Basic and acidic residues" evidence="8">
    <location>
        <begin position="330"/>
        <end position="340"/>
    </location>
</feature>
<dbReference type="GO" id="GO:0005840">
    <property type="term" value="C:ribosome"/>
    <property type="evidence" value="ECO:0007669"/>
    <property type="project" value="UniProtKB-KW"/>
</dbReference>
<evidence type="ECO:0000256" key="6">
    <source>
        <dbReference type="ARBA" id="ARBA00023212"/>
    </source>
</evidence>
<evidence type="ECO:0000256" key="8">
    <source>
        <dbReference type="SAM" id="MobiDB-lite"/>
    </source>
</evidence>
<dbReference type="InterPro" id="IPR019775">
    <property type="entry name" value="WD40_repeat_CS"/>
</dbReference>
<reference evidence="10 11" key="1">
    <citation type="submission" date="2020-08" db="EMBL/GenBank/DDBJ databases">
        <authorList>
            <person name="Newling K."/>
            <person name="Davey J."/>
            <person name="Forrester S."/>
        </authorList>
    </citation>
    <scope>NUCLEOTIDE SEQUENCE [LARGE SCALE GENOMIC DNA]</scope>
    <source>
        <strain evidence="11">Crithidia deanei Carvalho (ATCC PRA-265)</strain>
    </source>
</reference>
<evidence type="ECO:0000256" key="2">
    <source>
        <dbReference type="ARBA" id="ARBA00022490"/>
    </source>
</evidence>
<keyword evidence="11" id="KW-1185">Reference proteome</keyword>
<dbReference type="CDD" id="cd00200">
    <property type="entry name" value="WD40"/>
    <property type="match status" value="1"/>
</dbReference>
<dbReference type="SUPFAM" id="SSF50978">
    <property type="entry name" value="WD40 repeat-like"/>
    <property type="match status" value="1"/>
</dbReference>
<dbReference type="PROSITE" id="PS50294">
    <property type="entry name" value="WD_REPEATS_REGION"/>
    <property type="match status" value="3"/>
</dbReference>
<evidence type="ECO:0000256" key="7">
    <source>
        <dbReference type="PROSITE-ProRule" id="PRU00221"/>
    </source>
</evidence>
<proteinExistence type="predicted"/>
<dbReference type="PANTHER" id="PTHR19845">
    <property type="entry name" value="KATANIN P80 SUBUNIT"/>
    <property type="match status" value="1"/>
</dbReference>
<dbReference type="PROSITE" id="PS00678">
    <property type="entry name" value="WD_REPEATS_1"/>
    <property type="match status" value="1"/>
</dbReference>
<dbReference type="EMBL" id="LR877151">
    <property type="protein sequence ID" value="CAD2216551.1"/>
    <property type="molecule type" value="Genomic_DNA"/>
</dbReference>
<feature type="repeat" description="WD" evidence="7">
    <location>
        <begin position="92"/>
        <end position="133"/>
    </location>
</feature>
<dbReference type="InterPro" id="IPR036322">
    <property type="entry name" value="WD40_repeat_dom_sf"/>
</dbReference>
<keyword evidence="5" id="KW-0687">Ribonucleoprotein</keyword>
<sequence length="540" mass="59165">MLTSSQVLPCEVLSARMGPDRSHQLVGYGGRDKLIYVYPFSEYSTTARLEGINDMVTALAFNADQTSIAGGSDGGCVRLWDIGSERMTQRFNKGHNSTVTDVQVHKTGQFVATVSTDKNLRIWDVRKSTGVQSYKNAGTALCAVDFSPNGKWVATGCSKGVVRLYNLTTAKMEASLELHTSAITSISFHPELYFVSVGSADGTFSIWNLETFQPQFHSKNFNTPIDSVQFCGNRIVAAADHTLHAYELKHLSEDGLTTIRTPWTLVSDIVFASFADELWFVETSGTTAMTGKLGFSTPTVAPPVVEHKTVRSNPVPQARPREQAPVVKRPPVDTRRDTPEIPRTTSVDVNAAANDGVLTINMHVSEAQVADQLVLTSAKVNAVLHSRLTNLKAVYALWAQDPKSALAHLERSCEEGTDAGAILDFLMAIQQPHMREKFPSEAYPNLLNVIVFALCATEDNVVRASLQAFDCINRQYRARLGEARRRAKASMSNGHNNPLDATVNANIQQKINECYEIAVCLADRNDEIGVVAKEIISSLE</sequence>
<keyword evidence="2" id="KW-0963">Cytoplasm</keyword>
<dbReference type="InterPro" id="IPR015943">
    <property type="entry name" value="WD40/YVTN_repeat-like_dom_sf"/>
</dbReference>
<comment type="subcellular location">
    <subcellularLocation>
        <location evidence="1">Cytoplasm</location>
        <location evidence="1">Cytoskeleton</location>
    </subcellularLocation>
</comment>
<dbReference type="GO" id="GO:0008017">
    <property type="term" value="F:microtubule binding"/>
    <property type="evidence" value="ECO:0007669"/>
    <property type="project" value="InterPro"/>
</dbReference>
<dbReference type="InterPro" id="IPR001680">
    <property type="entry name" value="WD40_rpt"/>
</dbReference>
<feature type="region of interest" description="Disordered" evidence="8">
    <location>
        <begin position="310"/>
        <end position="342"/>
    </location>
</feature>
<dbReference type="Gene3D" id="2.130.10.10">
    <property type="entry name" value="YVTN repeat-like/Quinoprotein amine dehydrogenase"/>
    <property type="match status" value="1"/>
</dbReference>
<keyword evidence="4" id="KW-0677">Repeat</keyword>
<gene>
    <name evidence="10" type="ORF">ADEAN_000401300</name>
</gene>
<keyword evidence="6" id="KW-0206">Cytoskeleton</keyword>
<keyword evidence="5" id="KW-0689">Ribosomal protein</keyword>
<keyword evidence="3 7" id="KW-0853">WD repeat</keyword>
<dbReference type="GO" id="GO:0007019">
    <property type="term" value="P:microtubule depolymerization"/>
    <property type="evidence" value="ECO:0007669"/>
    <property type="project" value="TreeGrafter"/>
</dbReference>
<evidence type="ECO:0000313" key="10">
    <source>
        <dbReference type="EMBL" id="CAD2216551.1"/>
    </source>
</evidence>
<dbReference type="OrthoDB" id="10251605at2759"/>
<evidence type="ECO:0000313" key="11">
    <source>
        <dbReference type="Proteomes" id="UP000515908"/>
    </source>
</evidence>
<dbReference type="Pfam" id="PF13925">
    <property type="entry name" value="Katanin_con80"/>
    <property type="match status" value="1"/>
</dbReference>
<evidence type="ECO:0000256" key="5">
    <source>
        <dbReference type="ARBA" id="ARBA00022980"/>
    </source>
</evidence>
<dbReference type="Pfam" id="PF00400">
    <property type="entry name" value="WD40"/>
    <property type="match status" value="4"/>
</dbReference>
<feature type="domain" description="Katanin p80 subunit C-terminal" evidence="9">
    <location>
        <begin position="378"/>
        <end position="533"/>
    </location>
</feature>